<organism evidence="1 2">
    <name type="scientific">Colletotrichum sojae</name>
    <dbReference type="NCBI Taxonomy" id="2175907"/>
    <lineage>
        <taxon>Eukaryota</taxon>
        <taxon>Fungi</taxon>
        <taxon>Dikarya</taxon>
        <taxon>Ascomycota</taxon>
        <taxon>Pezizomycotina</taxon>
        <taxon>Sordariomycetes</taxon>
        <taxon>Hypocreomycetidae</taxon>
        <taxon>Glomerellales</taxon>
        <taxon>Glomerellaceae</taxon>
        <taxon>Colletotrichum</taxon>
        <taxon>Colletotrichum orchidearum species complex</taxon>
    </lineage>
</organism>
<dbReference type="Proteomes" id="UP000652219">
    <property type="component" value="Unassembled WGS sequence"/>
</dbReference>
<evidence type="ECO:0000313" key="2">
    <source>
        <dbReference type="Proteomes" id="UP000652219"/>
    </source>
</evidence>
<reference evidence="1 2" key="1">
    <citation type="journal article" date="2020" name="Phytopathology">
        <title>Genome Sequence Resources of Colletotrichum truncatum, C. plurivorum, C. musicola, and C. sojae: Four Species Pathogenic to Soybean (Glycine max).</title>
        <authorList>
            <person name="Rogerio F."/>
            <person name="Boufleur T.R."/>
            <person name="Ciampi-Guillardi M."/>
            <person name="Sukno S.A."/>
            <person name="Thon M.R."/>
            <person name="Massola Junior N.S."/>
            <person name="Baroncelli R."/>
        </authorList>
    </citation>
    <scope>NUCLEOTIDE SEQUENCE [LARGE SCALE GENOMIC DNA]</scope>
    <source>
        <strain evidence="1 2">LFN0009</strain>
    </source>
</reference>
<gene>
    <name evidence="1" type="ORF">CSOJ01_15028</name>
</gene>
<comment type="caution">
    <text evidence="1">The sequence shown here is derived from an EMBL/GenBank/DDBJ whole genome shotgun (WGS) entry which is preliminary data.</text>
</comment>
<sequence>MAPQVGRVPQYMHFAVIQHYYSNLNPNSLEIKVDVLWQNILPLYFDVRKGYGIEPHKRPYQGVVKTKSDFIITAVRNDQHEKVVLIQHKCVGHERSAAKWEGAVEQVTDYMKAARTSSFPVSSKAETMYAIATVGRCSRFYVLLPGEQELVDYDKTDGKVYEFKEDEESIDGILLEIVEKTSH</sequence>
<protein>
    <submittedName>
        <fullName evidence="1">Uncharacterized protein</fullName>
    </submittedName>
</protein>
<accession>A0A8H6INB7</accession>
<proteinExistence type="predicted"/>
<dbReference type="EMBL" id="WIGN01000566">
    <property type="protein sequence ID" value="KAF6788433.1"/>
    <property type="molecule type" value="Genomic_DNA"/>
</dbReference>
<name>A0A8H6INB7_9PEZI</name>
<dbReference type="AlphaFoldDB" id="A0A8H6INB7"/>
<keyword evidence="2" id="KW-1185">Reference proteome</keyword>
<evidence type="ECO:0000313" key="1">
    <source>
        <dbReference type="EMBL" id="KAF6788433.1"/>
    </source>
</evidence>